<evidence type="ECO:0000259" key="2">
    <source>
        <dbReference type="Pfam" id="PF16543"/>
    </source>
</evidence>
<reference evidence="3 4" key="1">
    <citation type="submission" date="2012-08" db="EMBL/GenBank/DDBJ databases">
        <title>Oryza genome evolution.</title>
        <authorList>
            <person name="Wing R.A."/>
        </authorList>
    </citation>
    <scope>NUCLEOTIDE SEQUENCE</scope>
</reference>
<dbReference type="EnsemblPlants" id="LPERR03G16860.3">
    <property type="protein sequence ID" value="LPERR03G16860.3"/>
    <property type="gene ID" value="LPERR03G16860"/>
</dbReference>
<dbReference type="HOGENOM" id="CLU_169949_0_0_1"/>
<reference evidence="4" key="2">
    <citation type="submission" date="2013-12" db="EMBL/GenBank/DDBJ databases">
        <authorList>
            <person name="Yu Y."/>
            <person name="Lee S."/>
            <person name="de Baynast K."/>
            <person name="Wissotski M."/>
            <person name="Liu L."/>
            <person name="Talag J."/>
            <person name="Goicoechea J."/>
            <person name="Angelova A."/>
            <person name="Jetty R."/>
            <person name="Kudrna D."/>
            <person name="Golser W."/>
            <person name="Rivera L."/>
            <person name="Zhang J."/>
            <person name="Wing R."/>
        </authorList>
    </citation>
    <scope>NUCLEOTIDE SEQUENCE</scope>
</reference>
<dbReference type="Pfam" id="PF16543">
    <property type="entry name" value="DFRP_C"/>
    <property type="match status" value="1"/>
</dbReference>
<feature type="domain" description="ZC3H15/TMA46 family C-terminal" evidence="2">
    <location>
        <begin position="26"/>
        <end position="74"/>
    </location>
</feature>
<reference evidence="3" key="3">
    <citation type="submission" date="2015-04" db="UniProtKB">
        <authorList>
            <consortium name="EnsemblPlants"/>
        </authorList>
    </citation>
    <scope>IDENTIFICATION</scope>
</reference>
<dbReference type="AlphaFoldDB" id="A0A0D9VUN3"/>
<dbReference type="InterPro" id="IPR032378">
    <property type="entry name" value="ZC3H15/TMA46_C"/>
</dbReference>
<keyword evidence="4" id="KW-1185">Reference proteome</keyword>
<evidence type="ECO:0000313" key="4">
    <source>
        <dbReference type="Proteomes" id="UP000032180"/>
    </source>
</evidence>
<protein>
    <recommendedName>
        <fullName evidence="2">ZC3H15/TMA46 family C-terminal domain-containing protein</fullName>
    </recommendedName>
</protein>
<accession>A0A0D9VUN3</accession>
<dbReference type="Gramene" id="LPERR03G16860.3">
    <property type="protein sequence ID" value="LPERR03G16860.3"/>
    <property type="gene ID" value="LPERR03G16860"/>
</dbReference>
<dbReference type="Proteomes" id="UP000032180">
    <property type="component" value="Chromosome 3"/>
</dbReference>
<feature type="region of interest" description="Disordered" evidence="1">
    <location>
        <begin position="1"/>
        <end position="25"/>
    </location>
</feature>
<organism evidence="3 4">
    <name type="scientific">Leersia perrieri</name>
    <dbReference type="NCBI Taxonomy" id="77586"/>
    <lineage>
        <taxon>Eukaryota</taxon>
        <taxon>Viridiplantae</taxon>
        <taxon>Streptophyta</taxon>
        <taxon>Embryophyta</taxon>
        <taxon>Tracheophyta</taxon>
        <taxon>Spermatophyta</taxon>
        <taxon>Magnoliopsida</taxon>
        <taxon>Liliopsida</taxon>
        <taxon>Poales</taxon>
        <taxon>Poaceae</taxon>
        <taxon>BOP clade</taxon>
        <taxon>Oryzoideae</taxon>
        <taxon>Oryzeae</taxon>
        <taxon>Oryzinae</taxon>
        <taxon>Leersia</taxon>
    </lineage>
</organism>
<sequence>MGAEEESNRPPLPPPQAAPVARPQSITPAQFLSWKQQKDAEEAARKAEAALKREADIASGAAQMNGRELFMHEPWDETSINILVKIT</sequence>
<evidence type="ECO:0000256" key="1">
    <source>
        <dbReference type="SAM" id="MobiDB-lite"/>
    </source>
</evidence>
<name>A0A0D9VUN3_9ORYZ</name>
<proteinExistence type="predicted"/>
<evidence type="ECO:0000313" key="3">
    <source>
        <dbReference type="EnsemblPlants" id="LPERR03G16860.3"/>
    </source>
</evidence>